<evidence type="ECO:0000256" key="1">
    <source>
        <dbReference type="ARBA" id="ARBA00002368"/>
    </source>
</evidence>
<organism evidence="11 12">
    <name type="scientific">Helicobacter japonicus</name>
    <dbReference type="NCBI Taxonomy" id="425400"/>
    <lineage>
        <taxon>Bacteria</taxon>
        <taxon>Pseudomonadati</taxon>
        <taxon>Campylobacterota</taxon>
        <taxon>Epsilonproteobacteria</taxon>
        <taxon>Campylobacterales</taxon>
        <taxon>Helicobacteraceae</taxon>
        <taxon>Helicobacter</taxon>
    </lineage>
</organism>
<dbReference type="InterPro" id="IPR006680">
    <property type="entry name" value="Amidohydro-rel"/>
</dbReference>
<evidence type="ECO:0000256" key="9">
    <source>
        <dbReference type="HAMAP-Rule" id="MF_00219"/>
    </source>
</evidence>
<dbReference type="PANTHER" id="PTHR43137">
    <property type="entry name" value="DIHYDROOROTASE"/>
    <property type="match status" value="1"/>
</dbReference>
<dbReference type="PIRSF" id="PIRSF001237">
    <property type="entry name" value="DHOdimr"/>
    <property type="match status" value="1"/>
</dbReference>
<feature type="binding site" evidence="9">
    <location>
        <position position="136"/>
    </location>
    <ligand>
        <name>Zn(2+)</name>
        <dbReference type="ChEBI" id="CHEBI:29105"/>
        <label>2</label>
    </ligand>
</feature>
<comment type="caution">
    <text evidence="9">Lacks conserved residue(s) required for the propagation of feature annotation.</text>
</comment>
<keyword evidence="12" id="KW-1185">Reference proteome</keyword>
<feature type="binding site" evidence="9">
    <location>
        <position position="246"/>
    </location>
    <ligand>
        <name>substrate</name>
    </ligand>
</feature>
<comment type="subunit">
    <text evidence="9">Homodimer.</text>
</comment>
<dbReference type="OrthoDB" id="9808095at2"/>
<dbReference type="GO" id="GO:0006207">
    <property type="term" value="P:'de novo' pyrimidine nucleobase biosynthetic process"/>
    <property type="evidence" value="ECO:0007669"/>
    <property type="project" value="TreeGrafter"/>
</dbReference>
<dbReference type="GO" id="GO:0008270">
    <property type="term" value="F:zinc ion binding"/>
    <property type="evidence" value="ECO:0007669"/>
    <property type="project" value="UniProtKB-UniRule"/>
</dbReference>
<feature type="binding site" evidence="9">
    <location>
        <position position="170"/>
    </location>
    <ligand>
        <name>Zn(2+)</name>
        <dbReference type="ChEBI" id="CHEBI:29105"/>
        <label>2</label>
    </ligand>
</feature>
<dbReference type="GO" id="GO:0004151">
    <property type="term" value="F:dihydroorotase activity"/>
    <property type="evidence" value="ECO:0007669"/>
    <property type="project" value="UniProtKB-UniRule"/>
</dbReference>
<feature type="binding site" description="via carbamate group" evidence="9">
    <location>
        <position position="97"/>
    </location>
    <ligand>
        <name>Zn(2+)</name>
        <dbReference type="ChEBI" id="CHEBI:29105"/>
        <label>2</label>
    </ligand>
</feature>
<evidence type="ECO:0000256" key="4">
    <source>
        <dbReference type="ARBA" id="ARBA00012860"/>
    </source>
</evidence>
<dbReference type="STRING" id="425400.LS65_04700"/>
<feature type="binding site" evidence="9">
    <location>
        <position position="16"/>
    </location>
    <ligand>
        <name>Zn(2+)</name>
        <dbReference type="ChEBI" id="CHEBI:29105"/>
        <label>1</label>
    </ligand>
</feature>
<reference evidence="11 12" key="1">
    <citation type="journal article" date="2014" name="Genome Announc.">
        <title>Draft genome sequences of eight enterohepatic helicobacter species isolated from both laboratory and wild rodents.</title>
        <authorList>
            <person name="Sheh A."/>
            <person name="Shen Z."/>
            <person name="Fox J.G."/>
        </authorList>
    </citation>
    <scope>NUCLEOTIDE SEQUENCE [LARGE SCALE GENOMIC DNA]</scope>
    <source>
        <strain evidence="11 12">MIT 01-6451</strain>
    </source>
</reference>
<dbReference type="InterPro" id="IPR004721">
    <property type="entry name" value="DHOdimr"/>
</dbReference>
<feature type="binding site" description="via carbamate group" evidence="9">
    <location>
        <position position="97"/>
    </location>
    <ligand>
        <name>Zn(2+)</name>
        <dbReference type="ChEBI" id="CHEBI:29105"/>
        <label>1</label>
    </ligand>
</feature>
<dbReference type="GeneID" id="82321312"/>
<evidence type="ECO:0000259" key="10">
    <source>
        <dbReference type="Pfam" id="PF04909"/>
    </source>
</evidence>
<evidence type="ECO:0000256" key="5">
    <source>
        <dbReference type="ARBA" id="ARBA00022723"/>
    </source>
</evidence>
<dbReference type="PROSITE" id="PS00482">
    <property type="entry name" value="DIHYDROOROTASE_1"/>
    <property type="match status" value="1"/>
</dbReference>
<dbReference type="InterPro" id="IPR032466">
    <property type="entry name" value="Metal_Hydrolase"/>
</dbReference>
<dbReference type="Pfam" id="PF04909">
    <property type="entry name" value="Amidohydro_2"/>
    <property type="match status" value="1"/>
</dbReference>
<comment type="similarity">
    <text evidence="3 9">Belongs to the metallo-dependent hydrolases superfamily. DHOase family. Class II DHOase subfamily.</text>
</comment>
<comment type="catalytic activity">
    <reaction evidence="9">
        <text>(S)-dihydroorotate + H2O = N-carbamoyl-L-aspartate + H(+)</text>
        <dbReference type="Rhea" id="RHEA:24296"/>
        <dbReference type="ChEBI" id="CHEBI:15377"/>
        <dbReference type="ChEBI" id="CHEBI:15378"/>
        <dbReference type="ChEBI" id="CHEBI:30864"/>
        <dbReference type="ChEBI" id="CHEBI:32814"/>
        <dbReference type="EC" id="3.5.2.3"/>
    </reaction>
</comment>
<evidence type="ECO:0000256" key="8">
    <source>
        <dbReference type="ARBA" id="ARBA00022975"/>
    </source>
</evidence>
<gene>
    <name evidence="9 11" type="primary">pyrC</name>
    <name evidence="11" type="ORF">LS65_003925</name>
</gene>
<feature type="binding site" evidence="9">
    <location>
        <position position="242"/>
    </location>
    <ligand>
        <name>Zn(2+)</name>
        <dbReference type="ChEBI" id="CHEBI:29105"/>
        <label>1</label>
    </ligand>
</feature>
<proteinExistence type="inferred from homology"/>
<dbReference type="PROSITE" id="PS00483">
    <property type="entry name" value="DIHYDROOROTASE_2"/>
    <property type="match status" value="1"/>
</dbReference>
<dbReference type="AlphaFoldDB" id="A0A4U8TQ76"/>
<evidence type="ECO:0000313" key="11">
    <source>
        <dbReference type="EMBL" id="TLE02286.1"/>
    </source>
</evidence>
<feature type="binding site" evidence="9">
    <location>
        <begin position="16"/>
        <end position="18"/>
    </location>
    <ligand>
        <name>substrate</name>
    </ligand>
</feature>
<dbReference type="PANTHER" id="PTHR43137:SF1">
    <property type="entry name" value="DIHYDROOROTASE"/>
    <property type="match status" value="1"/>
</dbReference>
<sequence length="340" mass="38076">MPQTLQLINPMDMHLHLREGKLLESVLPFTTQAFSAAVVMPNLKIPITTTALVNDYKEHIISLSSATFTPLMTLYLTPSLTREELLLARDAGIRILKLYPKGATTGSENGVKDILCEKTLQVFAIAEELGFILSIHGESNGFCMEREYEFLPIFAYIAEHFPKLRIIIEHMSDRRSLEMIEKYENLYATLTLHHITLNLDDVCGGMLNPHLFCKPMLKSRKDQQALLEAALKAHPKISFGSDSAPHLESAKLSSKGAAGIFSAPVLLPALTQLFESHNALDSLQSFVSDRAIEIYQLQDFTQKSITLEKIQYNVPERIDTPLGAIVPLFAGQNLSWRIKE</sequence>
<comment type="cofactor">
    <cofactor evidence="9">
        <name>Zn(2+)</name>
        <dbReference type="ChEBI" id="CHEBI:29105"/>
    </cofactor>
    <text evidence="9">Binds 2 Zn(2+) ions per subunit.</text>
</comment>
<dbReference type="SUPFAM" id="SSF51556">
    <property type="entry name" value="Metallo-dependent hydrolases"/>
    <property type="match status" value="1"/>
</dbReference>
<feature type="modified residue" description="N6-carboxylysine" evidence="9">
    <location>
        <position position="97"/>
    </location>
</feature>
<dbReference type="Gene3D" id="3.20.20.140">
    <property type="entry name" value="Metal-dependent hydrolases"/>
    <property type="match status" value="1"/>
</dbReference>
<dbReference type="Proteomes" id="UP000029707">
    <property type="component" value="Unassembled WGS sequence"/>
</dbReference>
<dbReference type="EMBL" id="JRMQ02000003">
    <property type="protein sequence ID" value="TLE02286.1"/>
    <property type="molecule type" value="Genomic_DNA"/>
</dbReference>
<dbReference type="UniPathway" id="UPA00070">
    <property type="reaction ID" value="UER00117"/>
</dbReference>
<dbReference type="GO" id="GO:0005829">
    <property type="term" value="C:cytosol"/>
    <property type="evidence" value="ECO:0007669"/>
    <property type="project" value="TreeGrafter"/>
</dbReference>
<keyword evidence="5 9" id="KW-0479">Metal-binding</keyword>
<feature type="domain" description="Amidohydrolase-related" evidence="10">
    <location>
        <begin position="89"/>
        <end position="242"/>
    </location>
</feature>
<comment type="function">
    <text evidence="1 9">Catalyzes the reversible cyclization of carbamoyl aspartate to dihydroorotate.</text>
</comment>
<feature type="binding site" evidence="9">
    <location>
        <position position="42"/>
    </location>
    <ligand>
        <name>substrate</name>
    </ligand>
</feature>
<feature type="binding site" evidence="9">
    <location>
        <position position="14"/>
    </location>
    <ligand>
        <name>Zn(2+)</name>
        <dbReference type="ChEBI" id="CHEBI:29105"/>
        <label>1</label>
    </ligand>
</feature>
<protein>
    <recommendedName>
        <fullName evidence="4 9">Dihydroorotase</fullName>
        <shortName evidence="9">DHOase</shortName>
        <ecNumber evidence="4 9">3.5.2.3</ecNumber>
    </recommendedName>
</protein>
<keyword evidence="6 9" id="KW-0378">Hydrolase</keyword>
<name>A0A4U8TQ76_9HELI</name>
<dbReference type="NCBIfam" id="TIGR00856">
    <property type="entry name" value="pyrC_dimer"/>
    <property type="match status" value="1"/>
</dbReference>
<comment type="caution">
    <text evidence="11">The sequence shown here is derived from an EMBL/GenBank/DDBJ whole genome shotgun (WGS) entry which is preliminary data.</text>
</comment>
<evidence type="ECO:0000256" key="7">
    <source>
        <dbReference type="ARBA" id="ARBA00022833"/>
    </source>
</evidence>
<dbReference type="InterPro" id="IPR002195">
    <property type="entry name" value="Dihydroorotase_CS"/>
</dbReference>
<dbReference type="RefSeq" id="WP_034361595.1">
    <property type="nucleotide sequence ID" value="NZ_CAJUDB010000002.1"/>
</dbReference>
<accession>A0A4U8TQ76</accession>
<keyword evidence="8 9" id="KW-0665">Pyrimidine biosynthesis</keyword>
<evidence type="ECO:0000313" key="12">
    <source>
        <dbReference type="Proteomes" id="UP000029707"/>
    </source>
</evidence>
<dbReference type="HAMAP" id="MF_00219">
    <property type="entry name" value="PyrC_classII"/>
    <property type="match status" value="1"/>
</dbReference>
<feature type="binding site" evidence="9">
    <location>
        <position position="136"/>
    </location>
    <ligand>
        <name>substrate</name>
    </ligand>
</feature>
<keyword evidence="7 9" id="KW-0862">Zinc</keyword>
<evidence type="ECO:0000256" key="3">
    <source>
        <dbReference type="ARBA" id="ARBA00005631"/>
    </source>
</evidence>
<dbReference type="EC" id="3.5.2.3" evidence="4 9"/>
<feature type="binding site" evidence="9">
    <location>
        <position position="258"/>
    </location>
    <ligand>
        <name>substrate</name>
    </ligand>
</feature>
<comment type="pathway">
    <text evidence="2 9">Pyrimidine metabolism; UMP biosynthesis via de novo pathway; (S)-dihydroorotate from bicarbonate: step 3/3.</text>
</comment>
<evidence type="ECO:0000256" key="2">
    <source>
        <dbReference type="ARBA" id="ARBA00004880"/>
    </source>
</evidence>
<feature type="active site" evidence="9">
    <location>
        <position position="242"/>
    </location>
</feature>
<dbReference type="GO" id="GO:0044205">
    <property type="term" value="P:'de novo' UMP biosynthetic process"/>
    <property type="evidence" value="ECO:0007669"/>
    <property type="project" value="UniProtKB-UniRule"/>
</dbReference>
<evidence type="ECO:0000256" key="6">
    <source>
        <dbReference type="ARBA" id="ARBA00022801"/>
    </source>
</evidence>